<comment type="caution">
    <text evidence="2">The sequence shown here is derived from an EMBL/GenBank/DDBJ whole genome shotgun (WGS) entry which is preliminary data.</text>
</comment>
<feature type="region of interest" description="Disordered" evidence="1">
    <location>
        <begin position="23"/>
        <end position="77"/>
    </location>
</feature>
<evidence type="ECO:0000313" key="3">
    <source>
        <dbReference type="Proteomes" id="UP000828390"/>
    </source>
</evidence>
<reference evidence="2" key="2">
    <citation type="submission" date="2020-11" db="EMBL/GenBank/DDBJ databases">
        <authorList>
            <person name="McCartney M.A."/>
            <person name="Auch B."/>
            <person name="Kono T."/>
            <person name="Mallez S."/>
            <person name="Becker A."/>
            <person name="Gohl D.M."/>
            <person name="Silverstein K.A.T."/>
            <person name="Koren S."/>
            <person name="Bechman K.B."/>
            <person name="Herman A."/>
            <person name="Abrahante J.E."/>
            <person name="Garbe J."/>
        </authorList>
    </citation>
    <scope>NUCLEOTIDE SEQUENCE</scope>
    <source>
        <strain evidence="2">Duluth1</strain>
        <tissue evidence="2">Whole animal</tissue>
    </source>
</reference>
<name>A0A9D3YD18_DREPO</name>
<feature type="compositionally biased region" description="Polar residues" evidence="1">
    <location>
        <begin position="65"/>
        <end position="75"/>
    </location>
</feature>
<keyword evidence="3" id="KW-1185">Reference proteome</keyword>
<sequence>MAAVSPTDAEHAPAIIPSLNAGIELQDPINPGPNQTQVKQMKTGQTIKTGQTTKTGQPTKSGQTPKTGQLLTNNPLPTPVKWQILETLLDGYDAEDKK</sequence>
<gene>
    <name evidence="2" type="ORF">DPMN_083690</name>
</gene>
<accession>A0A9D3YD18</accession>
<dbReference type="EMBL" id="JAIWYP010000016">
    <property type="protein sequence ID" value="KAH3696225.1"/>
    <property type="molecule type" value="Genomic_DNA"/>
</dbReference>
<evidence type="ECO:0000313" key="2">
    <source>
        <dbReference type="EMBL" id="KAH3696225.1"/>
    </source>
</evidence>
<reference evidence="2" key="1">
    <citation type="journal article" date="2019" name="bioRxiv">
        <title>The Genome of the Zebra Mussel, Dreissena polymorpha: A Resource for Invasive Species Research.</title>
        <authorList>
            <person name="McCartney M.A."/>
            <person name="Auch B."/>
            <person name="Kono T."/>
            <person name="Mallez S."/>
            <person name="Zhang Y."/>
            <person name="Obille A."/>
            <person name="Becker A."/>
            <person name="Abrahante J.E."/>
            <person name="Garbe J."/>
            <person name="Badalamenti J.P."/>
            <person name="Herman A."/>
            <person name="Mangelson H."/>
            <person name="Liachko I."/>
            <person name="Sullivan S."/>
            <person name="Sone E.D."/>
            <person name="Koren S."/>
            <person name="Silverstein K.A.T."/>
            <person name="Beckman K.B."/>
            <person name="Gohl D.M."/>
        </authorList>
    </citation>
    <scope>NUCLEOTIDE SEQUENCE</scope>
    <source>
        <strain evidence="2">Duluth1</strain>
        <tissue evidence="2">Whole animal</tissue>
    </source>
</reference>
<feature type="compositionally biased region" description="Low complexity" evidence="1">
    <location>
        <begin position="39"/>
        <end position="64"/>
    </location>
</feature>
<organism evidence="2 3">
    <name type="scientific">Dreissena polymorpha</name>
    <name type="common">Zebra mussel</name>
    <name type="synonym">Mytilus polymorpha</name>
    <dbReference type="NCBI Taxonomy" id="45954"/>
    <lineage>
        <taxon>Eukaryota</taxon>
        <taxon>Metazoa</taxon>
        <taxon>Spiralia</taxon>
        <taxon>Lophotrochozoa</taxon>
        <taxon>Mollusca</taxon>
        <taxon>Bivalvia</taxon>
        <taxon>Autobranchia</taxon>
        <taxon>Heteroconchia</taxon>
        <taxon>Euheterodonta</taxon>
        <taxon>Imparidentia</taxon>
        <taxon>Neoheterodontei</taxon>
        <taxon>Myida</taxon>
        <taxon>Dreissenoidea</taxon>
        <taxon>Dreissenidae</taxon>
        <taxon>Dreissena</taxon>
    </lineage>
</organism>
<evidence type="ECO:0000256" key="1">
    <source>
        <dbReference type="SAM" id="MobiDB-lite"/>
    </source>
</evidence>
<protein>
    <submittedName>
        <fullName evidence="2">Uncharacterized protein</fullName>
    </submittedName>
</protein>
<proteinExistence type="predicted"/>
<dbReference type="AlphaFoldDB" id="A0A9D3YD18"/>
<dbReference type="Proteomes" id="UP000828390">
    <property type="component" value="Unassembled WGS sequence"/>
</dbReference>